<dbReference type="EMBL" id="JAPQKQ010000007">
    <property type="protein sequence ID" value="KAJ5187629.1"/>
    <property type="molecule type" value="Genomic_DNA"/>
</dbReference>
<dbReference type="SUPFAM" id="SSF54695">
    <property type="entry name" value="POZ domain"/>
    <property type="match status" value="1"/>
</dbReference>
<dbReference type="Pfam" id="PF00651">
    <property type="entry name" value="BTB"/>
    <property type="match status" value="1"/>
</dbReference>
<keyword evidence="3" id="KW-1185">Reference proteome</keyword>
<dbReference type="Proteomes" id="UP001150942">
    <property type="component" value="Unassembled WGS sequence"/>
</dbReference>
<accession>A0A9W9M3Q8</accession>
<dbReference type="Gene3D" id="3.30.710.10">
    <property type="entry name" value="Potassium Channel Kv1.1, Chain A"/>
    <property type="match status" value="1"/>
</dbReference>
<dbReference type="PROSITE" id="PS50097">
    <property type="entry name" value="BTB"/>
    <property type="match status" value="1"/>
</dbReference>
<organism evidence="2 3">
    <name type="scientific">Penicillium cf. viridicatum</name>
    <dbReference type="NCBI Taxonomy" id="2972119"/>
    <lineage>
        <taxon>Eukaryota</taxon>
        <taxon>Fungi</taxon>
        <taxon>Dikarya</taxon>
        <taxon>Ascomycota</taxon>
        <taxon>Pezizomycotina</taxon>
        <taxon>Eurotiomycetes</taxon>
        <taxon>Eurotiomycetidae</taxon>
        <taxon>Eurotiales</taxon>
        <taxon>Aspergillaceae</taxon>
        <taxon>Penicillium</taxon>
    </lineage>
</organism>
<dbReference type="OrthoDB" id="194443at2759"/>
<name>A0A9W9M3Q8_9EURO</name>
<gene>
    <name evidence="2" type="ORF">N7449_010623</name>
</gene>
<proteinExistence type="predicted"/>
<reference evidence="2" key="2">
    <citation type="journal article" date="2023" name="IMA Fungus">
        <title>Comparative genomic study of the Penicillium genus elucidates a diverse pangenome and 15 lateral gene transfer events.</title>
        <authorList>
            <person name="Petersen C."/>
            <person name="Sorensen T."/>
            <person name="Nielsen M.R."/>
            <person name="Sondergaard T.E."/>
            <person name="Sorensen J.L."/>
            <person name="Fitzpatrick D.A."/>
            <person name="Frisvad J.C."/>
            <person name="Nielsen K.L."/>
        </authorList>
    </citation>
    <scope>NUCLEOTIDE SEQUENCE</scope>
    <source>
        <strain evidence="2">IBT 20477</strain>
    </source>
</reference>
<feature type="domain" description="BTB" evidence="1">
    <location>
        <begin position="32"/>
        <end position="103"/>
    </location>
</feature>
<reference evidence="2" key="1">
    <citation type="submission" date="2022-11" db="EMBL/GenBank/DDBJ databases">
        <authorList>
            <person name="Petersen C."/>
        </authorList>
    </citation>
    <scope>NUCLEOTIDE SEQUENCE</scope>
    <source>
        <strain evidence="2">IBT 20477</strain>
    </source>
</reference>
<evidence type="ECO:0000313" key="3">
    <source>
        <dbReference type="Proteomes" id="UP001150942"/>
    </source>
</evidence>
<evidence type="ECO:0000259" key="1">
    <source>
        <dbReference type="PROSITE" id="PS50097"/>
    </source>
</evidence>
<dbReference type="InterPro" id="IPR000210">
    <property type="entry name" value="BTB/POZ_dom"/>
</dbReference>
<comment type="caution">
    <text evidence="2">The sequence shown here is derived from an EMBL/GenBank/DDBJ whole genome shotgun (WGS) entry which is preliminary data.</text>
</comment>
<dbReference type="InterPro" id="IPR011333">
    <property type="entry name" value="SKP1/BTB/POZ_sf"/>
</dbReference>
<evidence type="ECO:0000313" key="2">
    <source>
        <dbReference type="EMBL" id="KAJ5187629.1"/>
    </source>
</evidence>
<sequence length="267" mass="30366">MSEWSEDMTEISEGSVKHFTTDMLPLYHGPFVKIRLKPSGIEYTVSKGLLCAESPVFSAMFQPGCREYQEGTVTLQEVEDIITIRGIEALIQWLYLRIVKFDIEDEGDHISAAIELARLAETYNIAGIESQVAQDIEEVISSFSDDNSALLISEHISSGTFLSHEHPVRRTLVRACVAGCFEKKPHKFAQEIEDYPTFAVDLLQEVQLALNETSFDFRDPFICFHFITVLLSRYNSSQAERSIWFQKTFCAQFSRRCLSPDSENPKS</sequence>
<dbReference type="AlphaFoldDB" id="A0A9W9M3Q8"/>
<protein>
    <recommendedName>
        <fullName evidence="1">BTB domain-containing protein</fullName>
    </recommendedName>
</protein>